<dbReference type="SMART" id="SM00241">
    <property type="entry name" value="ZP"/>
    <property type="match status" value="1"/>
</dbReference>
<protein>
    <submittedName>
        <fullName evidence="7">Neurogenic locus Notch protein</fullName>
    </submittedName>
</protein>
<keyword evidence="8" id="KW-1185">Reference proteome</keyword>
<evidence type="ECO:0000256" key="3">
    <source>
        <dbReference type="ARBA" id="ARBA00023157"/>
    </source>
</evidence>
<sequence length="375" mass="41137">MLVNCLADGVQVDINVGDPGFNGVMYVKGYSKNEECRRVVRPDVDVGTIDFKVKFNTCGLIHENGLARFILVLQKHPKLVTYKAQAYHVKCTYNTGEKTITIGFNVSMLTTAGTIANTGPPPTCIMKITDQNGDDIRGAEIGDLLMLRVQVEPSNIYGGFARSCVALTANSDGGDNEYIVTDENGCATDPAIFGEWEQEDGDEKTLVALFNAFKFPSSNSIRFQCNVRVCFGRCHPVNCNGYDAFGKRRRRQALEEDAEVLYANEATYEGQLREITVTSPAIITIESRADRLTAPENPEGVGVEEVCVSKWGFIIALIITALLALVAVAVAVSCWLMAYRRKPKHAGPLPHPPEFPNPLFTTPEPLAEPSPDYFS</sequence>
<feature type="region of interest" description="Disordered" evidence="4">
    <location>
        <begin position="347"/>
        <end position="375"/>
    </location>
</feature>
<dbReference type="PANTHER" id="PTHR22907:SF46">
    <property type="entry name" value="ZP DOMAIN-CONTAINING PROTEIN"/>
    <property type="match status" value="1"/>
</dbReference>
<evidence type="ECO:0000256" key="2">
    <source>
        <dbReference type="ARBA" id="ARBA00022729"/>
    </source>
</evidence>
<organism evidence="7 8">
    <name type="scientific">Penaeus vannamei</name>
    <name type="common">Whiteleg shrimp</name>
    <name type="synonym">Litopenaeus vannamei</name>
    <dbReference type="NCBI Taxonomy" id="6689"/>
    <lineage>
        <taxon>Eukaryota</taxon>
        <taxon>Metazoa</taxon>
        <taxon>Ecdysozoa</taxon>
        <taxon>Arthropoda</taxon>
        <taxon>Crustacea</taxon>
        <taxon>Multicrustacea</taxon>
        <taxon>Malacostraca</taxon>
        <taxon>Eumalacostraca</taxon>
        <taxon>Eucarida</taxon>
        <taxon>Decapoda</taxon>
        <taxon>Dendrobranchiata</taxon>
        <taxon>Penaeoidea</taxon>
        <taxon>Penaeidae</taxon>
        <taxon>Penaeus</taxon>
    </lineage>
</organism>
<dbReference type="OrthoDB" id="4405280at2759"/>
<dbReference type="InterPro" id="IPR055355">
    <property type="entry name" value="ZP-C"/>
</dbReference>
<dbReference type="Pfam" id="PF00100">
    <property type="entry name" value="Zona_pellucida"/>
    <property type="match status" value="1"/>
</dbReference>
<evidence type="ECO:0000313" key="7">
    <source>
        <dbReference type="EMBL" id="ROT61489.1"/>
    </source>
</evidence>
<dbReference type="PROSITE" id="PS51034">
    <property type="entry name" value="ZP_2"/>
    <property type="match status" value="1"/>
</dbReference>
<comment type="caution">
    <text evidence="7">The sequence shown here is derived from an EMBL/GenBank/DDBJ whole genome shotgun (WGS) entry which is preliminary data.</text>
</comment>
<reference evidence="7 8" key="1">
    <citation type="submission" date="2018-04" db="EMBL/GenBank/DDBJ databases">
        <authorList>
            <person name="Zhang X."/>
            <person name="Yuan J."/>
            <person name="Li F."/>
            <person name="Xiang J."/>
        </authorList>
    </citation>
    <scope>NUCLEOTIDE SEQUENCE [LARGE SCALE GENOMIC DNA]</scope>
    <source>
        <tissue evidence="7">Muscle</tissue>
    </source>
</reference>
<keyword evidence="5" id="KW-0472">Membrane</keyword>
<dbReference type="Proteomes" id="UP000283509">
    <property type="component" value="Unassembled WGS sequence"/>
</dbReference>
<keyword evidence="3" id="KW-1015">Disulfide bond</keyword>
<dbReference type="Pfam" id="PF25057">
    <property type="entry name" value="CUT_N"/>
    <property type="match status" value="1"/>
</dbReference>
<dbReference type="AlphaFoldDB" id="A0A423SBA6"/>
<evidence type="ECO:0000256" key="4">
    <source>
        <dbReference type="SAM" id="MobiDB-lite"/>
    </source>
</evidence>
<name>A0A423SBA6_PENVA</name>
<keyword evidence="1" id="KW-0193">Cuticle</keyword>
<evidence type="ECO:0000256" key="1">
    <source>
        <dbReference type="ARBA" id="ARBA00022460"/>
    </source>
</evidence>
<gene>
    <name evidence="7" type="ORF">C7M84_020741</name>
</gene>
<dbReference type="GO" id="GO:0042302">
    <property type="term" value="F:structural constituent of cuticle"/>
    <property type="evidence" value="ECO:0007669"/>
    <property type="project" value="UniProtKB-KW"/>
</dbReference>
<keyword evidence="2" id="KW-0732">Signal</keyword>
<feature type="domain" description="ZP" evidence="6">
    <location>
        <begin position="4"/>
        <end position="246"/>
    </location>
</feature>
<dbReference type="InterPro" id="IPR056953">
    <property type="entry name" value="CUT_N"/>
</dbReference>
<keyword evidence="5" id="KW-1133">Transmembrane helix</keyword>
<dbReference type="InterPro" id="IPR051962">
    <property type="entry name" value="Cuticlin"/>
</dbReference>
<evidence type="ECO:0000313" key="8">
    <source>
        <dbReference type="Proteomes" id="UP000283509"/>
    </source>
</evidence>
<dbReference type="InterPro" id="IPR001507">
    <property type="entry name" value="ZP_dom"/>
</dbReference>
<proteinExistence type="predicted"/>
<evidence type="ECO:0000256" key="5">
    <source>
        <dbReference type="SAM" id="Phobius"/>
    </source>
</evidence>
<dbReference type="Gene3D" id="2.60.40.4100">
    <property type="entry name" value="Zona pellucida, ZP-C domain"/>
    <property type="match status" value="1"/>
</dbReference>
<dbReference type="PANTHER" id="PTHR22907">
    <property type="entry name" value="GH04558P"/>
    <property type="match status" value="1"/>
</dbReference>
<dbReference type="InterPro" id="IPR042235">
    <property type="entry name" value="ZP-C_dom"/>
</dbReference>
<accession>A0A423SBA6</accession>
<dbReference type="STRING" id="6689.A0A423SBA6"/>
<keyword evidence="5" id="KW-0812">Transmembrane</keyword>
<reference evidence="7 8" key="2">
    <citation type="submission" date="2019-01" db="EMBL/GenBank/DDBJ databases">
        <title>The decoding of complex shrimp genome reveals the adaptation for benthos swimmer, frequently molting mechanism and breeding impact on genome.</title>
        <authorList>
            <person name="Sun Y."/>
            <person name="Gao Y."/>
            <person name="Yu Y."/>
        </authorList>
    </citation>
    <scope>NUCLEOTIDE SEQUENCE [LARGE SCALE GENOMIC DNA]</scope>
    <source>
        <tissue evidence="7">Muscle</tissue>
    </source>
</reference>
<evidence type="ECO:0000259" key="6">
    <source>
        <dbReference type="PROSITE" id="PS51034"/>
    </source>
</evidence>
<feature type="transmembrane region" description="Helical" evidence="5">
    <location>
        <begin position="311"/>
        <end position="338"/>
    </location>
</feature>
<dbReference type="EMBL" id="QCYY01004141">
    <property type="protein sequence ID" value="ROT61489.1"/>
    <property type="molecule type" value="Genomic_DNA"/>
</dbReference>